<dbReference type="SUPFAM" id="SSF48592">
    <property type="entry name" value="GroEL equatorial domain-like"/>
    <property type="match status" value="1"/>
</dbReference>
<dbReference type="SUPFAM" id="SSF54849">
    <property type="entry name" value="GroEL-intermediate domain like"/>
    <property type="match status" value="1"/>
</dbReference>
<dbReference type="InterPro" id="IPR027409">
    <property type="entry name" value="GroEL-like_apical_dom_sf"/>
</dbReference>
<evidence type="ECO:0000313" key="6">
    <source>
        <dbReference type="EMBL" id="AFD00018.1"/>
    </source>
</evidence>
<evidence type="ECO:0000256" key="2">
    <source>
        <dbReference type="ARBA" id="ARBA00022741"/>
    </source>
</evidence>
<dbReference type="RefSeq" id="WP_014405855.1">
    <property type="nucleotide sequence ID" value="NC_017034.1"/>
</dbReference>
<dbReference type="PRINTS" id="PR00304">
    <property type="entry name" value="TCOMPLEXTCP1"/>
</dbReference>
<dbReference type="GO" id="GO:0016887">
    <property type="term" value="F:ATP hydrolysis activity"/>
    <property type="evidence" value="ECO:0007669"/>
    <property type="project" value="InterPro"/>
</dbReference>
<dbReference type="GO" id="GO:0140662">
    <property type="term" value="F:ATP-dependent protein folding chaperone"/>
    <property type="evidence" value="ECO:0007669"/>
    <property type="project" value="InterPro"/>
</dbReference>
<protein>
    <submittedName>
        <fullName evidence="6">Chaperonin GroEL (HSP60 family)</fullName>
    </submittedName>
</protein>
<dbReference type="PROSITE" id="PS00751">
    <property type="entry name" value="TCP1_2"/>
    <property type="match status" value="1"/>
</dbReference>
<dbReference type="Proteomes" id="UP000005233">
    <property type="component" value="Chromosome"/>
</dbReference>
<evidence type="ECO:0000313" key="7">
    <source>
        <dbReference type="Proteomes" id="UP000005233"/>
    </source>
</evidence>
<dbReference type="OrthoDB" id="9362at2157"/>
<dbReference type="InterPro" id="IPR054827">
    <property type="entry name" value="thermosome_alpha"/>
</dbReference>
<dbReference type="PANTHER" id="PTHR11353">
    <property type="entry name" value="CHAPERONIN"/>
    <property type="match status" value="1"/>
</dbReference>
<dbReference type="PROSITE" id="PS00995">
    <property type="entry name" value="TCP1_3"/>
    <property type="match status" value="1"/>
</dbReference>
<dbReference type="NCBIfam" id="NF041082">
    <property type="entry name" value="thermosome_alpha"/>
    <property type="match status" value="1"/>
</dbReference>
<evidence type="ECO:0000256" key="3">
    <source>
        <dbReference type="ARBA" id="ARBA00022840"/>
    </source>
</evidence>
<keyword evidence="7" id="KW-1185">Reference proteome</keyword>
<keyword evidence="2 5" id="KW-0547">Nucleotide-binding</keyword>
<evidence type="ECO:0000256" key="1">
    <source>
        <dbReference type="ARBA" id="ARBA00008020"/>
    </source>
</evidence>
<sequence length="545" mass="58979">MAQQAAQAGPVYIMKEGSQATRGRDAQYYNIMAALAVAGSVVSTLGPRGMDKMLIDSTGDIVVTNDGATILRKMDIEHPAAKMMVEVAKTQDSEVGDGTTTAVVLAGELLRQAGMLLERNVHPTSIVKGYSMAASKALELIEKMAVNVTENDRDMLRKIAETSITGKDCENAKEFLSGMVLEAAGYMMEKDSAGNYEVEKKNFLLEKKTGNLADSKIIEGVVIDKGVVNFQMPKKLENVKVLAMEYGFDAKDTKFDAEFKVKSHVGFQAFRNEEDRQIKEQVDKIARLGVKAVFTTQAINDLAQHYMAKYGIMGVRRLKRSDVDRVAKATGGQVITNLDDISEDDIGFAGQIEEVQVGDDKMIILTKCKDRRVISAILRAPSSHILDEYERGIDDGLHAVQAAIKDGKVVPGGAAVEAELSVRLKQYAASIKGKEQLSVQAFAEALEIIPKALAMNAGLNAIDAMIELKTRHDGNDGANYGLDVYTGKAVDMLKAGVVEPLRVKTQAIKSAAEAAQMIIRIDDVLAATQVKPPAGSKSSDEKSED</sequence>
<dbReference type="InterPro" id="IPR002423">
    <property type="entry name" value="Cpn60/GroEL/TCP-1"/>
</dbReference>
<evidence type="ECO:0000256" key="5">
    <source>
        <dbReference type="RuleBase" id="RU004187"/>
    </source>
</evidence>
<gene>
    <name evidence="6" type="ordered locus">Mtc_1264</name>
</gene>
<dbReference type="GO" id="GO:0051082">
    <property type="term" value="F:unfolded protein binding"/>
    <property type="evidence" value="ECO:0007669"/>
    <property type="project" value="InterPro"/>
</dbReference>
<dbReference type="EMBL" id="CP003243">
    <property type="protein sequence ID" value="AFD00018.1"/>
    <property type="molecule type" value="Genomic_DNA"/>
</dbReference>
<dbReference type="Gene3D" id="1.10.560.10">
    <property type="entry name" value="GroEL-like equatorial domain"/>
    <property type="match status" value="1"/>
</dbReference>
<name>H8I9H3_METCZ</name>
<accession>H8I9H3</accession>
<dbReference type="KEGG" id="mez:Mtc_1264"/>
<dbReference type="Pfam" id="PF00118">
    <property type="entry name" value="Cpn60_TCP1"/>
    <property type="match status" value="1"/>
</dbReference>
<reference evidence="6 7" key="1">
    <citation type="journal article" date="2012" name="J. Bacteriol.">
        <title>Complete genome sequence of a thermophilic methanogen, Methanocella conradii HZ254, isolated from Chinese rice field soil.</title>
        <authorList>
            <person name="Lu Z."/>
            <person name="Lu Y."/>
        </authorList>
    </citation>
    <scope>NUCLEOTIDE SEQUENCE [LARGE SCALE GENOMIC DNA]</scope>
    <source>
        <strain evidence="7">DSM 24694 / JCM 17849 / CGMCC 1.5162 / HZ254</strain>
    </source>
</reference>
<keyword evidence="4 5" id="KW-0143">Chaperone</keyword>
<dbReference type="HOGENOM" id="CLU_008891_7_3_2"/>
<proteinExistence type="inferred from homology"/>
<dbReference type="STRING" id="1041930.Mtc_1264"/>
<dbReference type="InterPro" id="IPR053374">
    <property type="entry name" value="TCP-1_chaperonin"/>
</dbReference>
<dbReference type="InterPro" id="IPR027410">
    <property type="entry name" value="TCP-1-like_intermed_sf"/>
</dbReference>
<dbReference type="GO" id="GO:0005524">
    <property type="term" value="F:ATP binding"/>
    <property type="evidence" value="ECO:0007669"/>
    <property type="project" value="UniProtKB-KW"/>
</dbReference>
<dbReference type="Gene3D" id="3.30.260.10">
    <property type="entry name" value="TCP-1-like chaperonin intermediate domain"/>
    <property type="match status" value="1"/>
</dbReference>
<dbReference type="eggNOG" id="arCOG01257">
    <property type="taxonomic scope" value="Archaea"/>
</dbReference>
<dbReference type="InterPro" id="IPR002194">
    <property type="entry name" value="Chaperonin_TCP-1_CS"/>
</dbReference>
<dbReference type="NCBIfam" id="NF041083">
    <property type="entry name" value="thermosome_beta"/>
    <property type="match status" value="1"/>
</dbReference>
<dbReference type="AlphaFoldDB" id="H8I9H3"/>
<organism evidence="6 7">
    <name type="scientific">Methanocella conradii (strain DSM 24694 / JCM 17849 / CGMCC 1.5162 / HZ254)</name>
    <dbReference type="NCBI Taxonomy" id="1041930"/>
    <lineage>
        <taxon>Archaea</taxon>
        <taxon>Methanobacteriati</taxon>
        <taxon>Methanobacteriota</taxon>
        <taxon>Stenosarchaea group</taxon>
        <taxon>Methanomicrobia</taxon>
        <taxon>Methanocellales</taxon>
        <taxon>Methanocellaceae</taxon>
        <taxon>Methanocella</taxon>
    </lineage>
</organism>
<evidence type="ECO:0000256" key="4">
    <source>
        <dbReference type="ARBA" id="ARBA00023186"/>
    </source>
</evidence>
<dbReference type="InterPro" id="IPR017998">
    <property type="entry name" value="Chaperone_TCP-1"/>
</dbReference>
<comment type="similarity">
    <text evidence="1 5">Belongs to the TCP-1 chaperonin family.</text>
</comment>
<dbReference type="GeneID" id="11971390"/>
<dbReference type="SUPFAM" id="SSF52029">
    <property type="entry name" value="GroEL apical domain-like"/>
    <property type="match status" value="1"/>
</dbReference>
<keyword evidence="3 5" id="KW-0067">ATP-binding</keyword>
<dbReference type="InterPro" id="IPR027413">
    <property type="entry name" value="GROEL-like_equatorial_sf"/>
</dbReference>
<dbReference type="Gene3D" id="3.50.7.10">
    <property type="entry name" value="GroEL"/>
    <property type="match status" value="1"/>
</dbReference>